<dbReference type="Proteomes" id="UP000318571">
    <property type="component" value="Chromosome 2"/>
</dbReference>
<dbReference type="Gene3D" id="1.25.40.10">
    <property type="entry name" value="Tetratricopeptide repeat domain"/>
    <property type="match status" value="1"/>
</dbReference>
<dbReference type="InterPro" id="IPR040239">
    <property type="entry name" value="HcpB-like"/>
</dbReference>
<dbReference type="SMART" id="SM00671">
    <property type="entry name" value="SEL1"/>
    <property type="match status" value="3"/>
</dbReference>
<protein>
    <submittedName>
        <fullName evidence="3">Uncharacterized protein</fullName>
    </submittedName>
</protein>
<comment type="caution">
    <text evidence="3">The sequence shown here is derived from an EMBL/GenBank/DDBJ whole genome shotgun (WGS) entry which is preliminary data.</text>
</comment>
<dbReference type="InterPro" id="IPR011990">
    <property type="entry name" value="TPR-like_helical_dom_sf"/>
</dbReference>
<dbReference type="EMBL" id="VCGU01000005">
    <property type="protein sequence ID" value="TRY75872.1"/>
    <property type="molecule type" value="Genomic_DNA"/>
</dbReference>
<organism evidence="3 4">
    <name type="scientific">Tigriopus californicus</name>
    <name type="common">Marine copepod</name>
    <dbReference type="NCBI Taxonomy" id="6832"/>
    <lineage>
        <taxon>Eukaryota</taxon>
        <taxon>Metazoa</taxon>
        <taxon>Ecdysozoa</taxon>
        <taxon>Arthropoda</taxon>
        <taxon>Crustacea</taxon>
        <taxon>Multicrustacea</taxon>
        <taxon>Hexanauplia</taxon>
        <taxon>Copepoda</taxon>
        <taxon>Harpacticoida</taxon>
        <taxon>Harpacticidae</taxon>
        <taxon>Tigriopus</taxon>
    </lineage>
</organism>
<keyword evidence="4" id="KW-1185">Reference proteome</keyword>
<dbReference type="AlphaFoldDB" id="A0A553PDW2"/>
<dbReference type="GO" id="GO:0005758">
    <property type="term" value="C:mitochondrial intermembrane space"/>
    <property type="evidence" value="ECO:0007669"/>
    <property type="project" value="TreeGrafter"/>
</dbReference>
<gene>
    <name evidence="3" type="ORF">TCAL_09369</name>
</gene>
<comment type="similarity">
    <text evidence="1">Belongs to the hcp beta-lactamase family.</text>
</comment>
<name>A0A553PDW2_TIGCA</name>
<dbReference type="Pfam" id="PF08238">
    <property type="entry name" value="Sel1"/>
    <property type="match status" value="5"/>
</dbReference>
<sequence length="213" mass="23929">MGLFDVTACHLLGDYLSAIKRDYRKAFKVYQKNCDERDAQLSCHNTAGYFASGKSGEKDWQKAYQYYVKGCELGHYASCFNAGSIDHHRALAPLAENENNPRDCQLLKRALGFFKKACDLGKSPDACFQYSTEMRQGVKDCIEADSREALKYSVMGCEEKSIQCCHNTSVAYKHGAGAPANPVLAEFYRKVTLDLNEQENEKQKQMKFGETGP</sequence>
<evidence type="ECO:0000313" key="4">
    <source>
        <dbReference type="Proteomes" id="UP000318571"/>
    </source>
</evidence>
<proteinExistence type="inferred from homology"/>
<reference evidence="3 4" key="1">
    <citation type="journal article" date="2018" name="Nat. Ecol. Evol.">
        <title>Genomic signatures of mitonuclear coevolution across populations of Tigriopus californicus.</title>
        <authorList>
            <person name="Barreto F.S."/>
            <person name="Watson E.T."/>
            <person name="Lima T.G."/>
            <person name="Willett C.S."/>
            <person name="Edmands S."/>
            <person name="Li W."/>
            <person name="Burton R.S."/>
        </authorList>
    </citation>
    <scope>NUCLEOTIDE SEQUENCE [LARGE SCALE GENOMIC DNA]</scope>
    <source>
        <strain evidence="3 4">San Diego</strain>
    </source>
</reference>
<evidence type="ECO:0000313" key="3">
    <source>
        <dbReference type="EMBL" id="TRY75872.1"/>
    </source>
</evidence>
<dbReference type="PANTHER" id="PTHR13891:SF1">
    <property type="entry name" value="CYTOCHROME C OXIDASE ASSEMBLY FACTOR 7"/>
    <property type="match status" value="1"/>
</dbReference>
<keyword evidence="2" id="KW-0677">Repeat</keyword>
<dbReference type="InterPro" id="IPR006597">
    <property type="entry name" value="Sel1-like"/>
</dbReference>
<accession>A0A553PDW2</accession>
<dbReference type="STRING" id="6832.A0A553PDW2"/>
<dbReference type="SUPFAM" id="SSF81901">
    <property type="entry name" value="HCP-like"/>
    <property type="match status" value="2"/>
</dbReference>
<evidence type="ECO:0000256" key="2">
    <source>
        <dbReference type="ARBA" id="ARBA00022737"/>
    </source>
</evidence>
<evidence type="ECO:0000256" key="1">
    <source>
        <dbReference type="ARBA" id="ARBA00008486"/>
    </source>
</evidence>
<dbReference type="PANTHER" id="PTHR13891">
    <property type="entry name" value="CYTOCHROME C OXIDASE ASSEMBLY FACTOR 7"/>
    <property type="match status" value="1"/>
</dbReference>
<dbReference type="OMA" id="QYASKAC"/>